<dbReference type="Pfam" id="PF00271">
    <property type="entry name" value="Helicase_C"/>
    <property type="match status" value="1"/>
</dbReference>
<sequence length="1101" mass="127442">MKYNLSRSIILNLTGKPQIFSAGLSLYQNGKVYITEGVGAQNIVSIVMEGQSFDVKLKFSKLGDLLTSKCSCHKTMKPCRHIVASLLQLMDDGELLERVDTMELPWPFNDSTIYDQSKIKIKRTEANEVAVVDKRKDVQPRIGIEKKVIHSDFDGMIKSFRQKHSVEKKGIHIVPYLEFTMPNTPNEYPVRMSFKIGSDYLYVVKDVLQFMEAYTSGESLKFGSQFTLQSQEMSLSDEGQKLFDLLEQFREEQKFYGIPVIKHSMVQLTHQNFIRVIEHCNLDYHDKKTNRKIKIKTQAHLFHFELIKNASHLECNVLNPAEVKLLGHHMHYVLLNREKPTLIQTSKEQREVLNILFPLKVIVPKMVFNKMQLQKYVDFILPNLEKIGEVTIHPDLKKLFIEAELVFEVYLDYNGGAIQIEVLFQYGHVKINGLTEDNHQSDWIVAHRDYEKEAAFMSRFDRYPYHKLGDHIKVLRDHEIFDFLKFELLEIEKDATLFRTERFSKRRIIHGDKIKQSIRTNASSNLLEYEIEIDGFEKEDALKLLKAYREKKKYYKLKNGDFLALEEGQFETIEELTNLFQAKMNKATQLIALPKASVYYLSQLRDEGRLDAVDILDDTLLVNHEKAMVPLEIPEHLVTILRPYQSKGIYWLNQLTMYGFGGILADDMGLGKTLQMLTFIKIRQTMGLGRVLIVAPTSLIYNWANEIVKFTDSLTYEIIEGTKENREKMIEQSEAHILITSYGVLRKDQELYEQCDFDMIVLDEAQHIKNEGSLISRVVKQIPANHKFALTGTPLENHLGELWSIFDFVMPGYLGTRYHFREQFEKKVEADPDHEQVQMNKLRRLIEPFMMRRIKKDVLKELPEKLETNLIVGMTDEQKKLYAAMVAEIRGEFLEDQYGKTLDADKRMRLLVGLMRLRQICAHPSAYLSNYEGGSGKVEALVELLSELEESGHRTLVFSQFTSVLKLIQKAISSDCFYLDGSMPAKERIQIVERFNQGEKSVFLISLKAGGSGLNLTGADTVIHFDPWWNPAVEDQATDRAHRIGQEKRVHVIKLITQNSIEEKILELQGRKKALFDQIIQPGETFLNKLSIDEIKSLFMM</sequence>
<dbReference type="RefSeq" id="WP_194702120.1">
    <property type="nucleotide sequence ID" value="NZ_JADKNH010000007.1"/>
</dbReference>
<protein>
    <submittedName>
        <fullName evidence="6">DEAD/DEAH box helicase</fullName>
    </submittedName>
</protein>
<dbReference type="SUPFAM" id="SSF52540">
    <property type="entry name" value="P-loop containing nucleoside triphosphate hydrolases"/>
    <property type="match status" value="2"/>
</dbReference>
<organism evidence="6 7">
    <name type="scientific">Fusibacter ferrireducens</name>
    <dbReference type="NCBI Taxonomy" id="2785058"/>
    <lineage>
        <taxon>Bacteria</taxon>
        <taxon>Bacillati</taxon>
        <taxon>Bacillota</taxon>
        <taxon>Clostridia</taxon>
        <taxon>Eubacteriales</taxon>
        <taxon>Eubacteriales Family XII. Incertae Sedis</taxon>
        <taxon>Fusibacter</taxon>
    </lineage>
</organism>
<evidence type="ECO:0000256" key="1">
    <source>
        <dbReference type="ARBA" id="ARBA00022801"/>
    </source>
</evidence>
<dbReference type="Gene3D" id="3.40.50.10810">
    <property type="entry name" value="Tandem AAA-ATPase domain"/>
    <property type="match status" value="1"/>
</dbReference>
<evidence type="ECO:0000313" key="6">
    <source>
        <dbReference type="EMBL" id="MBF4693879.1"/>
    </source>
</evidence>
<evidence type="ECO:0000259" key="3">
    <source>
        <dbReference type="PROSITE" id="PS50966"/>
    </source>
</evidence>
<keyword evidence="2" id="KW-0479">Metal-binding</keyword>
<dbReference type="InterPro" id="IPR000330">
    <property type="entry name" value="SNF2_N"/>
</dbReference>
<dbReference type="InterPro" id="IPR014001">
    <property type="entry name" value="Helicase_ATP-bd"/>
</dbReference>
<keyword evidence="1" id="KW-0378">Hydrolase</keyword>
<dbReference type="InterPro" id="IPR001650">
    <property type="entry name" value="Helicase_C-like"/>
</dbReference>
<dbReference type="Pfam" id="PF00176">
    <property type="entry name" value="SNF2-rel_dom"/>
    <property type="match status" value="1"/>
</dbReference>
<dbReference type="SMART" id="SM00490">
    <property type="entry name" value="HELICc"/>
    <property type="match status" value="1"/>
</dbReference>
<feature type="domain" description="SWIM-type" evidence="3">
    <location>
        <begin position="53"/>
        <end position="90"/>
    </location>
</feature>
<dbReference type="SMART" id="SM00487">
    <property type="entry name" value="DEXDc"/>
    <property type="match status" value="1"/>
</dbReference>
<name>A0ABR9ZTR9_9FIRM</name>
<dbReference type="InterPro" id="IPR007527">
    <property type="entry name" value="Znf_SWIM"/>
</dbReference>
<keyword evidence="6" id="KW-0067">ATP-binding</keyword>
<dbReference type="Proteomes" id="UP000614200">
    <property type="component" value="Unassembled WGS sequence"/>
</dbReference>
<feature type="domain" description="Helicase ATP-binding" evidence="4">
    <location>
        <begin position="653"/>
        <end position="812"/>
    </location>
</feature>
<dbReference type="CDD" id="cd18012">
    <property type="entry name" value="DEXQc_arch_SWI2_SNF2"/>
    <property type="match status" value="1"/>
</dbReference>
<reference evidence="6 7" key="1">
    <citation type="submission" date="2020-11" db="EMBL/GenBank/DDBJ databases">
        <title>Fusibacter basophilias sp. nov.</title>
        <authorList>
            <person name="Qiu D."/>
        </authorList>
    </citation>
    <scope>NUCLEOTIDE SEQUENCE [LARGE SCALE GENOMIC DNA]</scope>
    <source>
        <strain evidence="6 7">Q10-2</strain>
    </source>
</reference>
<keyword evidence="7" id="KW-1185">Reference proteome</keyword>
<gene>
    <name evidence="6" type="ORF">ISU02_12230</name>
</gene>
<dbReference type="Gene3D" id="3.40.50.300">
    <property type="entry name" value="P-loop containing nucleotide triphosphate hydrolases"/>
    <property type="match status" value="1"/>
</dbReference>
<keyword evidence="6" id="KW-0347">Helicase</keyword>
<dbReference type="PROSITE" id="PS51192">
    <property type="entry name" value="HELICASE_ATP_BIND_1"/>
    <property type="match status" value="1"/>
</dbReference>
<evidence type="ECO:0000256" key="2">
    <source>
        <dbReference type="PROSITE-ProRule" id="PRU00325"/>
    </source>
</evidence>
<dbReference type="Pfam" id="PF08455">
    <property type="entry name" value="SNF2_assoc"/>
    <property type="match status" value="1"/>
</dbReference>
<comment type="caution">
    <text evidence="6">The sequence shown here is derived from an EMBL/GenBank/DDBJ whole genome shotgun (WGS) entry which is preliminary data.</text>
</comment>
<dbReference type="PANTHER" id="PTHR10799">
    <property type="entry name" value="SNF2/RAD54 HELICASE FAMILY"/>
    <property type="match status" value="1"/>
</dbReference>
<keyword evidence="6" id="KW-0547">Nucleotide-binding</keyword>
<keyword evidence="2" id="KW-0862">Zinc</keyword>
<dbReference type="InterPro" id="IPR049730">
    <property type="entry name" value="SNF2/RAD54-like_C"/>
</dbReference>
<keyword evidence="2" id="KW-0863">Zinc-finger</keyword>
<evidence type="ECO:0000313" key="7">
    <source>
        <dbReference type="Proteomes" id="UP000614200"/>
    </source>
</evidence>
<dbReference type="InterPro" id="IPR027417">
    <property type="entry name" value="P-loop_NTPase"/>
</dbReference>
<proteinExistence type="predicted"/>
<dbReference type="InterPro" id="IPR038718">
    <property type="entry name" value="SNF2-like_sf"/>
</dbReference>
<dbReference type="CDD" id="cd18793">
    <property type="entry name" value="SF2_C_SNF"/>
    <property type="match status" value="1"/>
</dbReference>
<accession>A0ABR9ZTR9</accession>
<feature type="domain" description="Helicase C-terminal" evidence="5">
    <location>
        <begin position="940"/>
        <end position="1088"/>
    </location>
</feature>
<dbReference type="PROSITE" id="PS50966">
    <property type="entry name" value="ZF_SWIM"/>
    <property type="match status" value="1"/>
</dbReference>
<evidence type="ECO:0000259" key="4">
    <source>
        <dbReference type="PROSITE" id="PS51192"/>
    </source>
</evidence>
<dbReference type="Pfam" id="PF04434">
    <property type="entry name" value="SWIM"/>
    <property type="match status" value="1"/>
</dbReference>
<evidence type="ECO:0000259" key="5">
    <source>
        <dbReference type="PROSITE" id="PS51194"/>
    </source>
</evidence>
<dbReference type="PROSITE" id="PS51194">
    <property type="entry name" value="HELICASE_CTER"/>
    <property type="match status" value="1"/>
</dbReference>
<dbReference type="GO" id="GO:0004386">
    <property type="term" value="F:helicase activity"/>
    <property type="evidence" value="ECO:0007669"/>
    <property type="project" value="UniProtKB-KW"/>
</dbReference>
<dbReference type="EMBL" id="JADKNH010000007">
    <property type="protein sequence ID" value="MBF4693879.1"/>
    <property type="molecule type" value="Genomic_DNA"/>
</dbReference>
<dbReference type="InterPro" id="IPR013663">
    <property type="entry name" value="Helicase_SWF/SNF/SWI_bac"/>
</dbReference>